<dbReference type="InterPro" id="IPR001611">
    <property type="entry name" value="Leu-rich_rpt"/>
</dbReference>
<dbReference type="EMBL" id="CAXDID020000399">
    <property type="protein sequence ID" value="CAL6087263.1"/>
    <property type="molecule type" value="Genomic_DNA"/>
</dbReference>
<dbReference type="PROSITE" id="PS51450">
    <property type="entry name" value="LRR"/>
    <property type="match status" value="1"/>
</dbReference>
<evidence type="ECO:0000313" key="3">
    <source>
        <dbReference type="EMBL" id="CAI9918831.1"/>
    </source>
</evidence>
<dbReference type="SUPFAM" id="SSF52058">
    <property type="entry name" value="L domain-like"/>
    <property type="match status" value="1"/>
</dbReference>
<comment type="caution">
    <text evidence="3">The sequence shown here is derived from an EMBL/GenBank/DDBJ whole genome shotgun (WGS) entry which is preliminary data.</text>
</comment>
<keyword evidence="1" id="KW-0175">Coiled coil</keyword>
<sequence length="364" mass="40907">MSYPSLDISPYFVGEDVQIVNCNELQSLEQVTSSMNTQNKTVLKVNKCPVTIIDSLLQSSIKNCDIISSAMILPIESNAVNNTVVILNIQNARLSSLVNFNFLALTSLSLPNNNLTSLQGLGVMTQLTFINVQFNKINNVNELLVLQNIKQLQKLIIYNNPVVNSQFFEPTIHQMKHTNTQFNWISAYDDETQNDFTVMEEDTDTYFGEINHETVLTDKQLQLNDLQAKIKELQQQYMQKIREHLKVTEEDILKASIPPPDQLLVESKKAGDKEEQNDTNNQNVKQTEPKPNTDQSTLEDGPVLPSKSLAQALDLSASANDMGSLRVKPLAKNPSSLKQNGENENPEAENERKNFKPVISDKTD</sequence>
<feature type="compositionally biased region" description="Low complexity" evidence="2">
    <location>
        <begin position="306"/>
        <end position="319"/>
    </location>
</feature>
<evidence type="ECO:0000313" key="4">
    <source>
        <dbReference type="EMBL" id="CAL6087263.1"/>
    </source>
</evidence>
<dbReference type="EMBL" id="CATOUU010000167">
    <property type="protein sequence ID" value="CAI9918831.1"/>
    <property type="molecule type" value="Genomic_DNA"/>
</dbReference>
<protein>
    <submittedName>
        <fullName evidence="3">Leucine-rich repeat domain superfamily</fullName>
    </submittedName>
    <submittedName>
        <fullName evidence="4">Leucine-rich_repeat domain superfamily</fullName>
    </submittedName>
</protein>
<reference evidence="3" key="1">
    <citation type="submission" date="2023-06" db="EMBL/GenBank/DDBJ databases">
        <authorList>
            <person name="Kurt Z."/>
        </authorList>
    </citation>
    <scope>NUCLEOTIDE SEQUENCE</scope>
</reference>
<feature type="compositionally biased region" description="Basic and acidic residues" evidence="2">
    <location>
        <begin position="349"/>
        <end position="364"/>
    </location>
</feature>
<keyword evidence="5" id="KW-1185">Reference proteome</keyword>
<gene>
    <name evidence="4" type="ORF">HINF_LOCUS63563</name>
    <name evidence="3" type="ORF">HINF_LOCUS6476</name>
</gene>
<evidence type="ECO:0000256" key="1">
    <source>
        <dbReference type="SAM" id="Coils"/>
    </source>
</evidence>
<dbReference type="InterPro" id="IPR032675">
    <property type="entry name" value="LRR_dom_sf"/>
</dbReference>
<dbReference type="AlphaFoldDB" id="A0AA86NGI4"/>
<evidence type="ECO:0000256" key="2">
    <source>
        <dbReference type="SAM" id="MobiDB-lite"/>
    </source>
</evidence>
<reference evidence="4 5" key="2">
    <citation type="submission" date="2024-07" db="EMBL/GenBank/DDBJ databases">
        <authorList>
            <person name="Akdeniz Z."/>
        </authorList>
    </citation>
    <scope>NUCLEOTIDE SEQUENCE [LARGE SCALE GENOMIC DNA]</scope>
</reference>
<feature type="compositionally biased region" description="Polar residues" evidence="2">
    <location>
        <begin position="278"/>
        <end position="298"/>
    </location>
</feature>
<name>A0AA86NGI4_9EUKA</name>
<dbReference type="Proteomes" id="UP001642409">
    <property type="component" value="Unassembled WGS sequence"/>
</dbReference>
<evidence type="ECO:0000313" key="5">
    <source>
        <dbReference type="Proteomes" id="UP001642409"/>
    </source>
</evidence>
<accession>A0AA86NGI4</accession>
<organism evidence="3">
    <name type="scientific">Hexamita inflata</name>
    <dbReference type="NCBI Taxonomy" id="28002"/>
    <lineage>
        <taxon>Eukaryota</taxon>
        <taxon>Metamonada</taxon>
        <taxon>Diplomonadida</taxon>
        <taxon>Hexamitidae</taxon>
        <taxon>Hexamitinae</taxon>
        <taxon>Hexamita</taxon>
    </lineage>
</organism>
<proteinExistence type="predicted"/>
<dbReference type="Gene3D" id="3.80.10.10">
    <property type="entry name" value="Ribonuclease Inhibitor"/>
    <property type="match status" value="1"/>
</dbReference>
<feature type="region of interest" description="Disordered" evidence="2">
    <location>
        <begin position="268"/>
        <end position="364"/>
    </location>
</feature>
<feature type="coiled-coil region" evidence="1">
    <location>
        <begin position="216"/>
        <end position="250"/>
    </location>
</feature>